<name>A0ABW3T7S4_9RHOB</name>
<evidence type="ECO:0000313" key="3">
    <source>
        <dbReference type="Proteomes" id="UP001597151"/>
    </source>
</evidence>
<dbReference type="Proteomes" id="UP001597151">
    <property type="component" value="Unassembled WGS sequence"/>
</dbReference>
<dbReference type="InterPro" id="IPR000868">
    <property type="entry name" value="Isochorismatase-like_dom"/>
</dbReference>
<dbReference type="RefSeq" id="WP_380788088.1">
    <property type="nucleotide sequence ID" value="NZ_JBHTKR010000001.1"/>
</dbReference>
<dbReference type="InterPro" id="IPR036380">
    <property type="entry name" value="Isochorismatase-like_sf"/>
</dbReference>
<dbReference type="Pfam" id="PF00857">
    <property type="entry name" value="Isochorismatase"/>
    <property type="match status" value="1"/>
</dbReference>
<organism evidence="2 3">
    <name type="scientific">Seohaeicola saemankumensis</name>
    <dbReference type="NCBI Taxonomy" id="481181"/>
    <lineage>
        <taxon>Bacteria</taxon>
        <taxon>Pseudomonadati</taxon>
        <taxon>Pseudomonadota</taxon>
        <taxon>Alphaproteobacteria</taxon>
        <taxon>Rhodobacterales</taxon>
        <taxon>Roseobacteraceae</taxon>
        <taxon>Seohaeicola</taxon>
    </lineage>
</organism>
<accession>A0ABW3T7S4</accession>
<protein>
    <submittedName>
        <fullName evidence="2">Isochorismatase family protein</fullName>
    </submittedName>
</protein>
<reference evidence="3" key="1">
    <citation type="journal article" date="2019" name="Int. J. Syst. Evol. Microbiol.">
        <title>The Global Catalogue of Microorganisms (GCM) 10K type strain sequencing project: providing services to taxonomists for standard genome sequencing and annotation.</title>
        <authorList>
            <consortium name="The Broad Institute Genomics Platform"/>
            <consortium name="The Broad Institute Genome Sequencing Center for Infectious Disease"/>
            <person name="Wu L."/>
            <person name="Ma J."/>
        </authorList>
    </citation>
    <scope>NUCLEOTIDE SEQUENCE [LARGE SCALE GENOMIC DNA]</scope>
    <source>
        <strain evidence="3">CCUG 55328</strain>
    </source>
</reference>
<dbReference type="PANTHER" id="PTHR14119">
    <property type="entry name" value="HYDROLASE"/>
    <property type="match status" value="1"/>
</dbReference>
<comment type="caution">
    <text evidence="2">The sequence shown here is derived from an EMBL/GenBank/DDBJ whole genome shotgun (WGS) entry which is preliminary data.</text>
</comment>
<evidence type="ECO:0000313" key="2">
    <source>
        <dbReference type="EMBL" id="MFD1193125.1"/>
    </source>
</evidence>
<keyword evidence="3" id="KW-1185">Reference proteome</keyword>
<dbReference type="SUPFAM" id="SSF52499">
    <property type="entry name" value="Isochorismatase-like hydrolases"/>
    <property type="match status" value="1"/>
</dbReference>
<dbReference type="InterPro" id="IPR050993">
    <property type="entry name" value="Isochorismatase_domain"/>
</dbReference>
<dbReference type="Gene3D" id="3.40.50.850">
    <property type="entry name" value="Isochorismatase-like"/>
    <property type="match status" value="1"/>
</dbReference>
<proteinExistence type="predicted"/>
<sequence>MPLIDPARSALLVIDVQARLMPAIDQAAIRIGNTARLIKAAQMLGLPRHVTEQNPARLGATIPELEIAPGEALPKMTFDSLRDPAIATRLGGDVALVVCGCEAHVCVLQTVLALRAAGRTVHVVADATGSRTEANRTAGLDRMRAHGADIVTTEMVLFEWLGSAANPAFKALMPLIK</sequence>
<dbReference type="EMBL" id="JBHTKR010000001">
    <property type="protein sequence ID" value="MFD1193125.1"/>
    <property type="molecule type" value="Genomic_DNA"/>
</dbReference>
<evidence type="ECO:0000259" key="1">
    <source>
        <dbReference type="Pfam" id="PF00857"/>
    </source>
</evidence>
<feature type="domain" description="Isochorismatase-like" evidence="1">
    <location>
        <begin position="9"/>
        <end position="154"/>
    </location>
</feature>
<gene>
    <name evidence="2" type="ORF">ACFQ3C_00400</name>
</gene>
<dbReference type="PANTHER" id="PTHR14119:SF3">
    <property type="entry name" value="ISOCHORISMATASE DOMAIN-CONTAINING PROTEIN 2"/>
    <property type="match status" value="1"/>
</dbReference>